<dbReference type="EMBL" id="CAJFCJ010000007">
    <property type="protein sequence ID" value="CAD5116889.1"/>
    <property type="molecule type" value="Genomic_DNA"/>
</dbReference>
<feature type="transmembrane region" description="Helical" evidence="1">
    <location>
        <begin position="16"/>
        <end position="35"/>
    </location>
</feature>
<keyword evidence="1" id="KW-1133">Transmembrane helix</keyword>
<organism evidence="2 3">
    <name type="scientific">Dimorphilus gyrociliatus</name>
    <dbReference type="NCBI Taxonomy" id="2664684"/>
    <lineage>
        <taxon>Eukaryota</taxon>
        <taxon>Metazoa</taxon>
        <taxon>Spiralia</taxon>
        <taxon>Lophotrochozoa</taxon>
        <taxon>Annelida</taxon>
        <taxon>Polychaeta</taxon>
        <taxon>Polychaeta incertae sedis</taxon>
        <taxon>Dinophilidae</taxon>
        <taxon>Dimorphilus</taxon>
    </lineage>
</organism>
<name>A0A7I8VKS5_9ANNE</name>
<dbReference type="AlphaFoldDB" id="A0A7I8VKS5"/>
<proteinExistence type="predicted"/>
<evidence type="ECO:0000256" key="1">
    <source>
        <dbReference type="SAM" id="Phobius"/>
    </source>
</evidence>
<dbReference type="Proteomes" id="UP000549394">
    <property type="component" value="Unassembled WGS sequence"/>
</dbReference>
<gene>
    <name evidence="2" type="ORF">DGYR_LOCUS5473</name>
</gene>
<dbReference type="Gene3D" id="3.40.50.300">
    <property type="entry name" value="P-loop containing nucleotide triphosphate hydrolases"/>
    <property type="match status" value="1"/>
</dbReference>
<keyword evidence="3" id="KW-1185">Reference proteome</keyword>
<keyword evidence="1" id="KW-0812">Transmembrane</keyword>
<reference evidence="2 3" key="1">
    <citation type="submission" date="2020-08" db="EMBL/GenBank/DDBJ databases">
        <authorList>
            <person name="Hejnol A."/>
        </authorList>
    </citation>
    <scope>NUCLEOTIDE SEQUENCE [LARGE SCALE GENOMIC DNA]</scope>
</reference>
<accession>A0A7I8VKS5</accession>
<comment type="caution">
    <text evidence="2">The sequence shown here is derived from an EMBL/GenBank/DDBJ whole genome shotgun (WGS) entry which is preliminary data.</text>
</comment>
<protein>
    <submittedName>
        <fullName evidence="2">DgyrCDS5733</fullName>
    </submittedName>
</protein>
<evidence type="ECO:0000313" key="2">
    <source>
        <dbReference type="EMBL" id="CAD5116889.1"/>
    </source>
</evidence>
<evidence type="ECO:0000313" key="3">
    <source>
        <dbReference type="Proteomes" id="UP000549394"/>
    </source>
</evidence>
<keyword evidence="1" id="KW-0472">Membrane</keyword>
<sequence length="359" mass="41381">MNNYALLAQRNNRIDLRITLGVIIIFSLVTFISYLNELSKSASNATARKAEIARRKRNEFFSMDDETGTVQKLYHINAKRKTDLSQCPRLRNSYNSHMQNYFINSNSSSSLVDYQKVPLVVLYTKGLSHVFMERCLEILNIGHKSFLNINEIINGQLDFGFCEKINKKCNYLFLVQHPIDGILQNYLKCLTNSSGESCKLNNVDISRMSLKTYARSESSDMFNKIHYYLDKCHLNADICLFPSSYAEQLSENELGEKLAESVTVLDKMFSAVGIYQNLSISMNLFEKISGKAFTNCKNIEQSQTRLTMKEIDDMRESLANDAIVARRLYPDLVIYQKLHYIFARQVSNFKLTLNMKQIE</sequence>
<dbReference type="InterPro" id="IPR027417">
    <property type="entry name" value="P-loop_NTPase"/>
</dbReference>